<dbReference type="Proteomes" id="UP000319160">
    <property type="component" value="Unassembled WGS sequence"/>
</dbReference>
<dbReference type="InterPro" id="IPR043136">
    <property type="entry name" value="B30.2/SPRY_sf"/>
</dbReference>
<dbReference type="EMBL" id="VFLP01000011">
    <property type="protein sequence ID" value="TRX96469.1"/>
    <property type="molecule type" value="Genomic_DNA"/>
</dbReference>
<dbReference type="InterPro" id="IPR036770">
    <property type="entry name" value="Ankyrin_rpt-contain_sf"/>
</dbReference>
<evidence type="ECO:0000313" key="4">
    <source>
        <dbReference type="EMBL" id="TRX96469.1"/>
    </source>
</evidence>
<dbReference type="STRING" id="2512241.A0A553I8E0"/>
<dbReference type="PROSITE" id="PS50297">
    <property type="entry name" value="ANK_REP_REGION"/>
    <property type="match status" value="6"/>
</dbReference>
<proteinExistence type="predicted"/>
<feature type="repeat" description="ANK" evidence="3">
    <location>
        <begin position="87"/>
        <end position="114"/>
    </location>
</feature>
<evidence type="ECO:0000256" key="2">
    <source>
        <dbReference type="ARBA" id="ARBA00023043"/>
    </source>
</evidence>
<comment type="caution">
    <text evidence="4">The sequence shown here is derived from an EMBL/GenBank/DDBJ whole genome shotgun (WGS) entry which is preliminary data.</text>
</comment>
<keyword evidence="5" id="KW-1185">Reference proteome</keyword>
<feature type="repeat" description="ANK" evidence="3">
    <location>
        <begin position="331"/>
        <end position="363"/>
    </location>
</feature>
<evidence type="ECO:0000313" key="5">
    <source>
        <dbReference type="Proteomes" id="UP000319160"/>
    </source>
</evidence>
<evidence type="ECO:0000256" key="1">
    <source>
        <dbReference type="ARBA" id="ARBA00022737"/>
    </source>
</evidence>
<dbReference type="Gene3D" id="2.60.120.920">
    <property type="match status" value="1"/>
</dbReference>
<gene>
    <name evidence="4" type="ORF">FHL15_002741</name>
</gene>
<dbReference type="PANTHER" id="PTHR24198:SF165">
    <property type="entry name" value="ANKYRIN REPEAT-CONTAINING PROTEIN-RELATED"/>
    <property type="match status" value="1"/>
</dbReference>
<dbReference type="AlphaFoldDB" id="A0A553I8E0"/>
<dbReference type="SUPFAM" id="SSF48403">
    <property type="entry name" value="Ankyrin repeat"/>
    <property type="match status" value="2"/>
</dbReference>
<dbReference type="Pfam" id="PF12796">
    <property type="entry name" value="Ank_2"/>
    <property type="match status" value="3"/>
</dbReference>
<keyword evidence="1" id="KW-0677">Repeat</keyword>
<evidence type="ECO:0000256" key="3">
    <source>
        <dbReference type="PROSITE-ProRule" id="PRU00023"/>
    </source>
</evidence>
<feature type="repeat" description="ANK" evidence="3">
    <location>
        <begin position="225"/>
        <end position="257"/>
    </location>
</feature>
<dbReference type="InterPro" id="IPR013320">
    <property type="entry name" value="ConA-like_dom_sf"/>
</dbReference>
<feature type="repeat" description="ANK" evidence="3">
    <location>
        <begin position="440"/>
        <end position="472"/>
    </location>
</feature>
<dbReference type="SMART" id="SM00248">
    <property type="entry name" value="ANK"/>
    <property type="match status" value="12"/>
</dbReference>
<dbReference type="OrthoDB" id="4699705at2759"/>
<keyword evidence="2 3" id="KW-0040">ANK repeat</keyword>
<name>A0A553I8E0_9PEZI</name>
<dbReference type="PROSITE" id="PS50088">
    <property type="entry name" value="ANK_REPEAT"/>
    <property type="match status" value="6"/>
</dbReference>
<protein>
    <submittedName>
        <fullName evidence="4">Uncharacterized protein</fullName>
    </submittedName>
</protein>
<dbReference type="InterPro" id="IPR002110">
    <property type="entry name" value="Ankyrin_rpt"/>
</dbReference>
<dbReference type="PANTHER" id="PTHR24198">
    <property type="entry name" value="ANKYRIN REPEAT AND PROTEIN KINASE DOMAIN-CONTAINING PROTEIN"/>
    <property type="match status" value="1"/>
</dbReference>
<dbReference type="SUPFAM" id="SSF49899">
    <property type="entry name" value="Concanavalin A-like lectins/glucanases"/>
    <property type="match status" value="1"/>
</dbReference>
<accession>A0A553I8E0</accession>
<dbReference type="Pfam" id="PF00023">
    <property type="entry name" value="Ank"/>
    <property type="match status" value="1"/>
</dbReference>
<dbReference type="Gene3D" id="1.25.40.20">
    <property type="entry name" value="Ankyrin repeat-containing domain"/>
    <property type="match status" value="2"/>
</dbReference>
<feature type="repeat" description="ANK" evidence="3">
    <location>
        <begin position="364"/>
        <end position="400"/>
    </location>
</feature>
<reference evidence="5" key="1">
    <citation type="submission" date="2019-06" db="EMBL/GenBank/DDBJ databases">
        <title>Draft genome sequence of the griseofulvin-producing fungus Xylaria cubensis strain G536.</title>
        <authorList>
            <person name="Mead M.E."/>
            <person name="Raja H.A."/>
            <person name="Steenwyk J.L."/>
            <person name="Knowles S.L."/>
            <person name="Oberlies N.H."/>
            <person name="Rokas A."/>
        </authorList>
    </citation>
    <scope>NUCLEOTIDE SEQUENCE [LARGE SCALE GENOMIC DNA]</scope>
    <source>
        <strain evidence="5">G536</strain>
    </source>
</reference>
<sequence>MDYLEKLFSDSLLQRDNEYFLVSTIYQAARAATSRDLSKVVEFLLDKDDINARDIVKNTAVHLAVPYPEVIERLLQHEPELSPLNSAGETPFHLAVKHHHIRTVELLVKKDRDLVHLADNYGLTPLHYSIEDNFDDSLFEFLCSEGGLGFNHLCYRKNPLTFFALENSNLAAVRSLLEKKPDLAAARFLDVPSALHIAARTGQVVFVDELFKASHDVEVNGRTKGGITPLHYASELGNGAVVTKLLEHHADVDAVDVNGVTALSKAAWRGNIDVVKCLLNANADPNIRNLNGSAPLDGGADCATVCNYWENLESTNVLLRWSAKVDIADQDGQTALHLAVRNPNPVFSQLLLEAGASSAAVVNSGETPLHRAVLYGTDESRVAKVKQLLKYGATINARDNDGNTPLHYVALLGSDVELLIKTVIEDYGKNGYSIDERNGDRQTPLHRALVSGSYDVAKFFIDQGAKIFEQDRPSYLEKAVTGPESKQKVEYLLKIGQWTLDGKVEAFMTALKTDRGVACVIAEDDKRIFQLGNDTFTVIDQCLHDGKYDEAEVFLRLGANPFRHHPGQLSAFQRAYISEKSPSFFDACVEKLDGDYQDQRTLFQALRLGFEKSRPDLSSNIDCWSSKFTERTITDQDGWAIHHFTLQNYQNFSNDDLSAEYDSKLEDETIHYYGTSIASVRGDRPFPPRGCGGVNFYFEVEILVRSRRNNAALTVGIGLCGEFVDMSDSFPGWLTMAPSTGYHGDDGLMHDFEMIHPDSTPRPFVAGDTVGCGIDWDGREDKFLYDTPKMLSCRVFSEEPLHGEVRTYLTRVKSLATELNEDLNTRNAF</sequence>
<organism evidence="4 5">
    <name type="scientific">Xylaria flabelliformis</name>
    <dbReference type="NCBI Taxonomy" id="2512241"/>
    <lineage>
        <taxon>Eukaryota</taxon>
        <taxon>Fungi</taxon>
        <taxon>Dikarya</taxon>
        <taxon>Ascomycota</taxon>
        <taxon>Pezizomycotina</taxon>
        <taxon>Sordariomycetes</taxon>
        <taxon>Xylariomycetidae</taxon>
        <taxon>Xylariales</taxon>
        <taxon>Xylariaceae</taxon>
        <taxon>Xylaria</taxon>
    </lineage>
</organism>
<feature type="repeat" description="ANK" evidence="3">
    <location>
        <begin position="258"/>
        <end position="290"/>
    </location>
</feature>